<keyword evidence="2" id="KW-1185">Reference proteome</keyword>
<dbReference type="VEuPathDB" id="VectorBase:LOC119180943"/>
<reference evidence="1" key="2">
    <citation type="submission" date="2021-09" db="EMBL/GenBank/DDBJ databases">
        <authorList>
            <person name="Jia N."/>
            <person name="Wang J."/>
            <person name="Shi W."/>
            <person name="Du L."/>
            <person name="Sun Y."/>
            <person name="Zhan W."/>
            <person name="Jiang J."/>
            <person name="Wang Q."/>
            <person name="Zhang B."/>
            <person name="Ji P."/>
            <person name="Sakyi L.B."/>
            <person name="Cui X."/>
            <person name="Yuan T."/>
            <person name="Jiang B."/>
            <person name="Yang W."/>
            <person name="Lam T.T.-Y."/>
            <person name="Chang Q."/>
            <person name="Ding S."/>
            <person name="Wang X."/>
            <person name="Zhu J."/>
            <person name="Ruan X."/>
            <person name="Zhao L."/>
            <person name="Wei J."/>
            <person name="Que T."/>
            <person name="Du C."/>
            <person name="Cheng J."/>
            <person name="Dai P."/>
            <person name="Han X."/>
            <person name="Huang E."/>
            <person name="Gao Y."/>
            <person name="Liu J."/>
            <person name="Shao H."/>
            <person name="Ye R."/>
            <person name="Li L."/>
            <person name="Wei W."/>
            <person name="Wang X."/>
            <person name="Wang C."/>
            <person name="Huo Q."/>
            <person name="Li W."/>
            <person name="Guo W."/>
            <person name="Chen H."/>
            <person name="Chen S."/>
            <person name="Zhou L."/>
            <person name="Zhou L."/>
            <person name="Ni X."/>
            <person name="Tian J."/>
            <person name="Zhou Y."/>
            <person name="Sheng Y."/>
            <person name="Liu T."/>
            <person name="Pan Y."/>
            <person name="Xia L."/>
            <person name="Li J."/>
            <person name="Zhao F."/>
            <person name="Cao W."/>
        </authorList>
    </citation>
    <scope>NUCLEOTIDE SEQUENCE</scope>
    <source>
        <strain evidence="1">Rmic-2018</strain>
        <tissue evidence="1">Larvae</tissue>
    </source>
</reference>
<evidence type="ECO:0000313" key="2">
    <source>
        <dbReference type="Proteomes" id="UP000821866"/>
    </source>
</evidence>
<name>A0A9J6EKU7_RHIMP</name>
<reference evidence="1" key="1">
    <citation type="journal article" date="2020" name="Cell">
        <title>Large-Scale Comparative Analyses of Tick Genomes Elucidate Their Genetic Diversity and Vector Capacities.</title>
        <authorList>
            <consortium name="Tick Genome and Microbiome Consortium (TIGMIC)"/>
            <person name="Jia N."/>
            <person name="Wang J."/>
            <person name="Shi W."/>
            <person name="Du L."/>
            <person name="Sun Y."/>
            <person name="Zhan W."/>
            <person name="Jiang J.F."/>
            <person name="Wang Q."/>
            <person name="Zhang B."/>
            <person name="Ji P."/>
            <person name="Bell-Sakyi L."/>
            <person name="Cui X.M."/>
            <person name="Yuan T.T."/>
            <person name="Jiang B.G."/>
            <person name="Yang W.F."/>
            <person name="Lam T.T."/>
            <person name="Chang Q.C."/>
            <person name="Ding S.J."/>
            <person name="Wang X.J."/>
            <person name="Zhu J.G."/>
            <person name="Ruan X.D."/>
            <person name="Zhao L."/>
            <person name="Wei J.T."/>
            <person name="Ye R.Z."/>
            <person name="Que T.C."/>
            <person name="Du C.H."/>
            <person name="Zhou Y.H."/>
            <person name="Cheng J.X."/>
            <person name="Dai P.F."/>
            <person name="Guo W.B."/>
            <person name="Han X.H."/>
            <person name="Huang E.J."/>
            <person name="Li L.F."/>
            <person name="Wei W."/>
            <person name="Gao Y.C."/>
            <person name="Liu J.Z."/>
            <person name="Shao H.Z."/>
            <person name="Wang X."/>
            <person name="Wang C.C."/>
            <person name="Yang T.C."/>
            <person name="Huo Q.B."/>
            <person name="Li W."/>
            <person name="Chen H.Y."/>
            <person name="Chen S.E."/>
            <person name="Zhou L.G."/>
            <person name="Ni X.B."/>
            <person name="Tian J.H."/>
            <person name="Sheng Y."/>
            <person name="Liu T."/>
            <person name="Pan Y.S."/>
            <person name="Xia L.Y."/>
            <person name="Li J."/>
            <person name="Zhao F."/>
            <person name="Cao W.C."/>
        </authorList>
    </citation>
    <scope>NUCLEOTIDE SEQUENCE</scope>
    <source>
        <strain evidence="1">Rmic-2018</strain>
    </source>
</reference>
<gene>
    <name evidence="1" type="ORF">HPB51_003732</name>
</gene>
<protein>
    <submittedName>
        <fullName evidence="1">Uncharacterized protein</fullName>
    </submittedName>
</protein>
<evidence type="ECO:0000313" key="1">
    <source>
        <dbReference type="EMBL" id="KAH8034962.1"/>
    </source>
</evidence>
<accession>A0A9J6EKU7</accession>
<dbReference type="Proteomes" id="UP000821866">
    <property type="component" value="Chromosome 11"/>
</dbReference>
<sequence>MRVPKTGNAASDASFLPVSACTETGVTDEVEGSMGTENIFHRALLFWSFQEKFVNQRLELAKDVGMPYKPLASKGNTGIELNPGSVPQLRKKSTDGSLNTSLSSILSCKLREGYALRSISTAKGQLVLQQLHLRYDSDNDCVDILSHASKLQPLRASLPHMVPTEAAMATSDRPRSLSACDDRHLPCVSMFFRVHQDNSKKLDFRARKFASKNKYQGRRRNPKRKAAVEECEPRATSLIKAAGYGGLREL</sequence>
<organism evidence="1 2">
    <name type="scientific">Rhipicephalus microplus</name>
    <name type="common">Cattle tick</name>
    <name type="synonym">Boophilus microplus</name>
    <dbReference type="NCBI Taxonomy" id="6941"/>
    <lineage>
        <taxon>Eukaryota</taxon>
        <taxon>Metazoa</taxon>
        <taxon>Ecdysozoa</taxon>
        <taxon>Arthropoda</taxon>
        <taxon>Chelicerata</taxon>
        <taxon>Arachnida</taxon>
        <taxon>Acari</taxon>
        <taxon>Parasitiformes</taxon>
        <taxon>Ixodida</taxon>
        <taxon>Ixodoidea</taxon>
        <taxon>Ixodidae</taxon>
        <taxon>Rhipicephalinae</taxon>
        <taxon>Rhipicephalus</taxon>
        <taxon>Boophilus</taxon>
    </lineage>
</organism>
<comment type="caution">
    <text evidence="1">The sequence shown here is derived from an EMBL/GenBank/DDBJ whole genome shotgun (WGS) entry which is preliminary data.</text>
</comment>
<dbReference type="EMBL" id="JABSTU010000003">
    <property type="protein sequence ID" value="KAH8034962.1"/>
    <property type="molecule type" value="Genomic_DNA"/>
</dbReference>
<proteinExistence type="predicted"/>
<dbReference type="AlphaFoldDB" id="A0A9J6EKU7"/>